<comment type="caution">
    <text evidence="11">The sequence shown here is derived from an EMBL/GenBank/DDBJ whole genome shotgun (WGS) entry which is preliminary data.</text>
</comment>
<dbReference type="PANTHER" id="PTHR42982:SF1">
    <property type="entry name" value="SEC-INDEPENDENT PROTEIN TRANSLOCASE PROTEIN TATA"/>
    <property type="match status" value="1"/>
</dbReference>
<keyword evidence="13" id="KW-1185">Reference proteome</keyword>
<sequence length="54" mass="5718">MFGVSPVQLGILLVIVLLLFGSKKLASLGSDLGSAIKGFKKEVGDTEDRKGRVE</sequence>
<evidence type="ECO:0000313" key="11">
    <source>
        <dbReference type="EMBL" id="MBJ7316777.1"/>
    </source>
</evidence>
<comment type="subcellular location">
    <subcellularLocation>
        <location evidence="1 9">Cell membrane</location>
        <topology evidence="1 9">Single-pass membrane protein</topology>
    </subcellularLocation>
</comment>
<dbReference type="Pfam" id="PF02416">
    <property type="entry name" value="TatA_B_E"/>
    <property type="match status" value="1"/>
</dbReference>
<dbReference type="EMBL" id="JAEMOP010000009">
    <property type="protein sequence ID" value="MBJ7316777.1"/>
    <property type="molecule type" value="Genomic_DNA"/>
</dbReference>
<dbReference type="PANTHER" id="PTHR42982">
    <property type="entry name" value="SEC-INDEPENDENT PROTEIN TRANSLOCASE PROTEIN TATA"/>
    <property type="match status" value="1"/>
</dbReference>
<dbReference type="GO" id="GO:0043953">
    <property type="term" value="P:protein transport by the Tat complex"/>
    <property type="evidence" value="ECO:0007669"/>
    <property type="project" value="UniProtKB-UniRule"/>
</dbReference>
<dbReference type="Proteomes" id="UP000621390">
    <property type="component" value="Unassembled WGS sequence"/>
</dbReference>
<dbReference type="RefSeq" id="WP_199493421.1">
    <property type="nucleotide sequence ID" value="NZ_JAEMOP010000009.1"/>
</dbReference>
<evidence type="ECO:0000256" key="4">
    <source>
        <dbReference type="ARBA" id="ARBA00022692"/>
    </source>
</evidence>
<evidence type="ECO:0000256" key="7">
    <source>
        <dbReference type="ARBA" id="ARBA00023010"/>
    </source>
</evidence>
<evidence type="ECO:0000256" key="2">
    <source>
        <dbReference type="ARBA" id="ARBA00022448"/>
    </source>
</evidence>
<keyword evidence="5 9" id="KW-0653">Protein transport</keyword>
<keyword evidence="2 9" id="KW-0813">Transport</keyword>
<proteinExistence type="inferred from homology"/>
<protein>
    <recommendedName>
        <fullName evidence="9">Sec-independent protein translocase protein TatA</fullName>
    </recommendedName>
</protein>
<evidence type="ECO:0000256" key="1">
    <source>
        <dbReference type="ARBA" id="ARBA00004162"/>
    </source>
</evidence>
<keyword evidence="4 9" id="KW-0812">Transmembrane</keyword>
<dbReference type="GO" id="GO:0033281">
    <property type="term" value="C:TAT protein transport complex"/>
    <property type="evidence" value="ECO:0007669"/>
    <property type="project" value="UniProtKB-UniRule"/>
</dbReference>
<comment type="subunit">
    <text evidence="9">The Tat system comprises two distinct complexes: a TatABC complex, containing multiple copies of TatA, TatB and TatC subunits, and a separate TatA complex, containing only TatA subunits. Substrates initially bind to the TatABC complex, which probably triggers association of the separate TatA complex to form the active translocon.</text>
</comment>
<keyword evidence="7 9" id="KW-0811">Translocation</keyword>
<dbReference type="Proteomes" id="UP000655994">
    <property type="component" value="Unassembled WGS sequence"/>
</dbReference>
<comment type="similarity">
    <text evidence="9">Belongs to the TatA/E family.</text>
</comment>
<organism evidence="11 12">
    <name type="scientific">Idiomarina abyssalis</name>
    <dbReference type="NCBI Taxonomy" id="86102"/>
    <lineage>
        <taxon>Bacteria</taxon>
        <taxon>Pseudomonadati</taxon>
        <taxon>Pseudomonadota</taxon>
        <taxon>Gammaproteobacteria</taxon>
        <taxon>Alteromonadales</taxon>
        <taxon>Idiomarinaceae</taxon>
        <taxon>Idiomarina</taxon>
    </lineage>
</organism>
<evidence type="ECO:0000313" key="13">
    <source>
        <dbReference type="Proteomes" id="UP000655994"/>
    </source>
</evidence>
<evidence type="ECO:0000256" key="5">
    <source>
        <dbReference type="ARBA" id="ARBA00022927"/>
    </source>
</evidence>
<dbReference type="NCBIfam" id="TIGR01411">
    <property type="entry name" value="tatAE"/>
    <property type="match status" value="1"/>
</dbReference>
<dbReference type="Gene3D" id="1.20.5.3310">
    <property type="match status" value="1"/>
</dbReference>
<reference evidence="11 13" key="1">
    <citation type="submission" date="2020-09" db="EMBL/GenBank/DDBJ databases">
        <title>Draft Genomes of Bacterial Isolates from North Pond Shallow Sediments.</title>
        <authorList>
            <person name="Kiel Reese B."/>
            <person name="Mullis M."/>
            <person name="Weisend R.E."/>
        </authorList>
    </citation>
    <scope>NUCLEOTIDE SEQUENCE</scope>
    <source>
        <strain evidence="11">KJE-2</strain>
        <strain evidence="10 13">KJE-3</strain>
    </source>
</reference>
<keyword evidence="3 9" id="KW-1003">Cell membrane</keyword>
<evidence type="ECO:0000313" key="12">
    <source>
        <dbReference type="Proteomes" id="UP000621390"/>
    </source>
</evidence>
<gene>
    <name evidence="9 11" type="primary">tatA</name>
    <name evidence="10" type="ORF">JHC10_01190</name>
    <name evidence="11" type="ORF">JHC11_12350</name>
</gene>
<evidence type="ECO:0000256" key="9">
    <source>
        <dbReference type="HAMAP-Rule" id="MF_00236"/>
    </source>
</evidence>
<dbReference type="InterPro" id="IPR006312">
    <property type="entry name" value="TatA/E"/>
</dbReference>
<dbReference type="InterPro" id="IPR003369">
    <property type="entry name" value="TatA/B/E"/>
</dbReference>
<comment type="function">
    <text evidence="9">Part of the twin-arginine translocation (Tat) system that transports large folded proteins containing a characteristic twin-arginine motif in their signal peptide across membranes. TatA could form the protein-conducting channel of the Tat system.</text>
</comment>
<name>A0A8I1GD70_9GAMM</name>
<evidence type="ECO:0000313" key="10">
    <source>
        <dbReference type="EMBL" id="MBJ7265549.1"/>
    </source>
</evidence>
<evidence type="ECO:0000256" key="3">
    <source>
        <dbReference type="ARBA" id="ARBA00022475"/>
    </source>
</evidence>
<evidence type="ECO:0000256" key="8">
    <source>
        <dbReference type="ARBA" id="ARBA00023136"/>
    </source>
</evidence>
<dbReference type="AlphaFoldDB" id="A0A8I1GD70"/>
<dbReference type="GO" id="GO:0008320">
    <property type="term" value="F:protein transmembrane transporter activity"/>
    <property type="evidence" value="ECO:0007669"/>
    <property type="project" value="UniProtKB-UniRule"/>
</dbReference>
<dbReference type="EMBL" id="JAEMOS010000002">
    <property type="protein sequence ID" value="MBJ7265549.1"/>
    <property type="molecule type" value="Genomic_DNA"/>
</dbReference>
<evidence type="ECO:0000256" key="6">
    <source>
        <dbReference type="ARBA" id="ARBA00022989"/>
    </source>
</evidence>
<accession>A0A8I1GD70</accession>
<keyword evidence="6 9" id="KW-1133">Transmembrane helix</keyword>
<dbReference type="HAMAP" id="MF_00236">
    <property type="entry name" value="TatA_E"/>
    <property type="match status" value="1"/>
</dbReference>
<keyword evidence="8 9" id="KW-0472">Membrane</keyword>